<reference evidence="1" key="1">
    <citation type="submission" date="2013-07" db="EMBL/GenBank/DDBJ databases">
        <title>The Genome Sequence of Cryptococcus pinus CBS10737.</title>
        <authorList>
            <consortium name="The Broad Institute Genome Sequencing Platform"/>
            <person name="Cuomo C."/>
            <person name="Litvintseva A."/>
            <person name="Chen Y."/>
            <person name="Heitman J."/>
            <person name="Sun S."/>
            <person name="Springer D."/>
            <person name="Dromer F."/>
            <person name="Young S.K."/>
            <person name="Zeng Q."/>
            <person name="Gargeya S."/>
            <person name="Fitzgerald M."/>
            <person name="Abouelleil A."/>
            <person name="Alvarado L."/>
            <person name="Berlin A.M."/>
            <person name="Chapman S.B."/>
            <person name="Dewar J."/>
            <person name="Goldberg J."/>
            <person name="Griggs A."/>
            <person name="Gujja S."/>
            <person name="Hansen M."/>
            <person name="Howarth C."/>
            <person name="Imamovic A."/>
            <person name="Larimer J."/>
            <person name="McCowan C."/>
            <person name="Murphy C."/>
            <person name="Pearson M."/>
            <person name="Priest M."/>
            <person name="Roberts A."/>
            <person name="Saif S."/>
            <person name="Shea T."/>
            <person name="Sykes S."/>
            <person name="Wortman J."/>
            <person name="Nusbaum C."/>
            <person name="Birren B."/>
        </authorList>
    </citation>
    <scope>NUCLEOTIDE SEQUENCE [LARGE SCALE GENOMIC DNA]</scope>
    <source>
        <strain evidence="1">CBS 10737</strain>
    </source>
</reference>
<dbReference type="EMBL" id="KI894011">
    <property type="protein sequence ID" value="OCF49522.1"/>
    <property type="molecule type" value="Genomic_DNA"/>
</dbReference>
<accession>A0A1B9I1W1</accession>
<organism evidence="1">
    <name type="scientific">Kwoniella pini CBS 10737</name>
    <dbReference type="NCBI Taxonomy" id="1296096"/>
    <lineage>
        <taxon>Eukaryota</taxon>
        <taxon>Fungi</taxon>
        <taxon>Dikarya</taxon>
        <taxon>Basidiomycota</taxon>
        <taxon>Agaricomycotina</taxon>
        <taxon>Tremellomycetes</taxon>
        <taxon>Tremellales</taxon>
        <taxon>Cryptococcaceae</taxon>
        <taxon>Kwoniella</taxon>
    </lineage>
</organism>
<proteinExistence type="predicted"/>
<sequence>MWNVDILCQVPSRPHQAPFRPKIQFEMCIQIPDPRLLASDYDNLTAHIEEFTRILTSINHAIIPHNSSEDLHLLEKTYGEESCRLNERWESFRRRGWSNLSDVDTLSTAKEKYDAAWKSYLESGKGWKDNYMQTLKECIDRTHVAALVIEQLRETGNTYLTELVRRVSSDCLESYEELRVYNGGTEHELSSIVIPPFERTHPKFDEKYREWIRIRPEVVAIRNFAQSLAKSRGQSSNQGSSSLSEN</sequence>
<protein>
    <submittedName>
        <fullName evidence="1">Uncharacterized protein</fullName>
    </submittedName>
</protein>
<name>A0A1B9I1W1_9TREE</name>
<gene>
    <name evidence="1" type="ORF">I206_04043</name>
</gene>
<reference evidence="1" key="2">
    <citation type="submission" date="2016-07" db="EMBL/GenBank/DDBJ databases">
        <title>Evolution of pathogenesis and genome organization in the Tremellales.</title>
        <authorList>
            <person name="Cuomo C."/>
            <person name="Litvintseva A."/>
            <person name="Heitman J."/>
            <person name="Chen Y."/>
            <person name="Sun S."/>
            <person name="Springer D."/>
            <person name="Dromer F."/>
            <person name="Young S."/>
            <person name="Zeng Q."/>
            <person name="Chapman S."/>
            <person name="Gujja S."/>
            <person name="Saif S."/>
            <person name="Birren B."/>
        </authorList>
    </citation>
    <scope>NUCLEOTIDE SEQUENCE</scope>
    <source>
        <strain evidence="1">CBS 10737</strain>
    </source>
</reference>
<evidence type="ECO:0000313" key="1">
    <source>
        <dbReference type="EMBL" id="OCF49522.1"/>
    </source>
</evidence>
<dbReference type="AlphaFoldDB" id="A0A1B9I1W1"/>